<proteinExistence type="predicted"/>
<dbReference type="InterPro" id="IPR034505">
    <property type="entry name" value="Coproporphyrinogen-III_oxidase"/>
</dbReference>
<dbReference type="SMART" id="SM00729">
    <property type="entry name" value="Elp3"/>
    <property type="match status" value="1"/>
</dbReference>
<dbReference type="PANTHER" id="PTHR13932:SF5">
    <property type="entry name" value="RADICAL S-ADENOSYL METHIONINE DOMAIN-CONTAINING PROTEIN 1, MITOCHONDRIAL"/>
    <property type="match status" value="1"/>
</dbReference>
<accession>Q24Z49</accession>
<dbReference type="PANTHER" id="PTHR13932">
    <property type="entry name" value="COPROPORPHYRINIGEN III OXIDASE"/>
    <property type="match status" value="1"/>
</dbReference>
<dbReference type="SUPFAM" id="SSF102114">
    <property type="entry name" value="Radical SAM enzymes"/>
    <property type="match status" value="1"/>
</dbReference>
<evidence type="ECO:0000313" key="3">
    <source>
        <dbReference type="EMBL" id="BAE82693.1"/>
    </source>
</evidence>
<dbReference type="STRING" id="138119.DSY0904"/>
<dbReference type="InterPro" id="IPR006638">
    <property type="entry name" value="Elp3/MiaA/NifB-like_rSAM"/>
</dbReference>
<keyword evidence="4" id="KW-1185">Reference proteome</keyword>
<dbReference type="Pfam" id="PF06969">
    <property type="entry name" value="HemN_C"/>
    <property type="match status" value="1"/>
</dbReference>
<dbReference type="InterPro" id="IPR010723">
    <property type="entry name" value="HemN_C"/>
</dbReference>
<evidence type="ECO:0000259" key="2">
    <source>
        <dbReference type="SMART" id="SM00729"/>
    </source>
</evidence>
<feature type="domain" description="Elp3/MiaA/NifB-like radical SAM core" evidence="2">
    <location>
        <begin position="19"/>
        <end position="234"/>
    </location>
</feature>
<dbReference type="GO" id="GO:0051539">
    <property type="term" value="F:4 iron, 4 sulfur cluster binding"/>
    <property type="evidence" value="ECO:0007669"/>
    <property type="project" value="TreeGrafter"/>
</dbReference>
<reference evidence="3 4" key="1">
    <citation type="journal article" date="2006" name="J. Bacteriol.">
        <title>Complete genome sequence of the dehalorespiring bacterium Desulfitobacterium hafniense Y51 and comparison with Dehalococcoides ethenogenes 195.</title>
        <authorList>
            <person name="Nonaka H."/>
            <person name="Keresztes G."/>
            <person name="Shinoda Y."/>
            <person name="Ikenaga Y."/>
            <person name="Abe M."/>
            <person name="Naito K."/>
            <person name="Inatomi K."/>
            <person name="Furukawa K."/>
            <person name="Inui M."/>
            <person name="Yukawa H."/>
        </authorList>
    </citation>
    <scope>NUCLEOTIDE SEQUENCE [LARGE SCALE GENOMIC DNA]</scope>
    <source>
        <strain evidence="3 4">Y51</strain>
    </source>
</reference>
<protein>
    <recommendedName>
        <fullName evidence="1">Heme chaperone HemW</fullName>
    </recommendedName>
</protein>
<dbReference type="EMBL" id="AP008230">
    <property type="protein sequence ID" value="BAE82693.1"/>
    <property type="molecule type" value="Genomic_DNA"/>
</dbReference>
<organism evidence="3 4">
    <name type="scientific">Desulfitobacterium hafniense (strain Y51)</name>
    <dbReference type="NCBI Taxonomy" id="138119"/>
    <lineage>
        <taxon>Bacteria</taxon>
        <taxon>Bacillati</taxon>
        <taxon>Bacillota</taxon>
        <taxon>Clostridia</taxon>
        <taxon>Eubacteriales</taxon>
        <taxon>Desulfitobacteriaceae</taxon>
        <taxon>Desulfitobacterium</taxon>
    </lineage>
</organism>
<dbReference type="HOGENOM" id="CLU_741294_0_0_9"/>
<dbReference type="GO" id="GO:0003824">
    <property type="term" value="F:catalytic activity"/>
    <property type="evidence" value="ECO:0007669"/>
    <property type="project" value="InterPro"/>
</dbReference>
<dbReference type="InterPro" id="IPR058240">
    <property type="entry name" value="rSAM_sf"/>
</dbReference>
<name>Q24Z49_DESHY</name>
<evidence type="ECO:0000313" key="4">
    <source>
        <dbReference type="Proteomes" id="UP000001946"/>
    </source>
</evidence>
<sequence>MCVLFVTRSGWMEAVPMSSVTVFVNIPFCIRRRRGESSHIRPAGKETRNAYLEALEREIDHAGELLEGKTVQSIYVGGGAATVLSPDKLARLLLRFKRAYQMAEYLELTIAAAPETLVSPCLSGLNMCNFNRISVEALCASDKMLDYLGTSYRLADLEDGLTMLGMFNYRNVNADVMYGIPGQTKAALRNSLVTCLALPALSHITLRRFELSEQEGVSAEESRDQYRYSLEYLKGKGFCQYAAGHFAKKGYESRHFYYTSQGMDHIGFGVGAKSYVDGYGITNTTDLAKYLKWAGQYEEITENVLYLDEKARQKRFAALRLQLAEGFSEEEFAARFGEGAGAAMGPSLQLLLKQSFISCLDGRYVPTEEGLFQIDEIQKVIFAN</sequence>
<evidence type="ECO:0000256" key="1">
    <source>
        <dbReference type="ARBA" id="ARBA00017228"/>
    </source>
</evidence>
<dbReference type="KEGG" id="dsy:DSY0904"/>
<dbReference type="eggNOG" id="COG0635">
    <property type="taxonomic scope" value="Bacteria"/>
</dbReference>
<dbReference type="GO" id="GO:0006779">
    <property type="term" value="P:porphyrin-containing compound biosynthetic process"/>
    <property type="evidence" value="ECO:0007669"/>
    <property type="project" value="TreeGrafter"/>
</dbReference>
<gene>
    <name evidence="3" type="ordered locus">DSY0904</name>
</gene>
<dbReference type="AlphaFoldDB" id="Q24Z49"/>
<dbReference type="GO" id="GO:0005737">
    <property type="term" value="C:cytoplasm"/>
    <property type="evidence" value="ECO:0007669"/>
    <property type="project" value="TreeGrafter"/>
</dbReference>
<dbReference type="Proteomes" id="UP000001946">
    <property type="component" value="Chromosome"/>
</dbReference>